<name>A0A6C0KRU0_9ZZZZ</name>
<keyword evidence="1" id="KW-0472">Membrane</keyword>
<keyword evidence="1" id="KW-0812">Transmembrane</keyword>
<dbReference type="AlphaFoldDB" id="A0A6C0KRU0"/>
<protein>
    <submittedName>
        <fullName evidence="2">Uncharacterized protein</fullName>
    </submittedName>
</protein>
<feature type="transmembrane region" description="Helical" evidence="1">
    <location>
        <begin position="39"/>
        <end position="58"/>
    </location>
</feature>
<proteinExistence type="predicted"/>
<feature type="transmembrane region" description="Helical" evidence="1">
    <location>
        <begin position="5"/>
        <end position="24"/>
    </location>
</feature>
<feature type="transmembrane region" description="Helical" evidence="1">
    <location>
        <begin position="100"/>
        <end position="122"/>
    </location>
</feature>
<reference evidence="2" key="1">
    <citation type="journal article" date="2020" name="Nature">
        <title>Giant virus diversity and host interactions through global metagenomics.</title>
        <authorList>
            <person name="Schulz F."/>
            <person name="Roux S."/>
            <person name="Paez-Espino D."/>
            <person name="Jungbluth S."/>
            <person name="Walsh D.A."/>
            <person name="Denef V.J."/>
            <person name="McMahon K.D."/>
            <person name="Konstantinidis K.T."/>
            <person name="Eloe-Fadrosh E.A."/>
            <person name="Kyrpides N.C."/>
            <person name="Woyke T."/>
        </authorList>
    </citation>
    <scope>NUCLEOTIDE SEQUENCE</scope>
    <source>
        <strain evidence="2">GVMAG-S-3300013014-104</strain>
    </source>
</reference>
<evidence type="ECO:0000313" key="2">
    <source>
        <dbReference type="EMBL" id="QHU19427.1"/>
    </source>
</evidence>
<dbReference type="EMBL" id="MN740950">
    <property type="protein sequence ID" value="QHU19427.1"/>
    <property type="molecule type" value="Genomic_DNA"/>
</dbReference>
<sequence length="126" mass="14994">MSNQYLRAFVIGSSFFVFIPYFLIVSSFDKKNINFSYEYYTFVAPIALGIFNVLSLYLANIFNLTKRTRFVVISLIAPTLVAATVYILKVYNNLNTYRSWFNYLIKLYLLYFFVFSYDVYLLDRYV</sequence>
<accession>A0A6C0KRU0</accession>
<organism evidence="2">
    <name type="scientific">viral metagenome</name>
    <dbReference type="NCBI Taxonomy" id="1070528"/>
    <lineage>
        <taxon>unclassified sequences</taxon>
        <taxon>metagenomes</taxon>
        <taxon>organismal metagenomes</taxon>
    </lineage>
</organism>
<keyword evidence="1" id="KW-1133">Transmembrane helix</keyword>
<evidence type="ECO:0000256" key="1">
    <source>
        <dbReference type="SAM" id="Phobius"/>
    </source>
</evidence>
<feature type="transmembrane region" description="Helical" evidence="1">
    <location>
        <begin position="70"/>
        <end position="88"/>
    </location>
</feature>